<gene>
    <name evidence="2" type="primary">LOC136071831</name>
</gene>
<sequence length="2828" mass="324376">MKILIFWGKQFTMNTGISFEQDVAALIEEIKSTKKPKISNKKRTPALIKLWHKYETSIKKNQLSLKLIKIGEILLDEKDYGMAAKCFGLYLQETHLFREEKIFEEGYVKTFFKNKVFDESLIKVFLCFGSCMALYYLDEDPNFQVSTSKMKIEQMLNILQLTSEKAITKNSYSWLVYNCTIHIYNICLKLLMQKLSIIAIDYLIWCCVCMESSIPLMTVKYLTWRTQLYIATSECYYVLNSGVCGEEFARRGLQKVIELEEIEKMSSSTPCPQRLQMFKESFLKLKITIFKRDVFESRRHAKSLKPKFKLVFNDIVHNKWPRTACEQLLIESFNGRSAQFFAVIETLASKDHETIKRQINQHEDENEQDLISELFFAGVELAALNGHDEDQRVNRINLSESIITLAVAESDLITLSSLTKFLILAFMHEKWEIFENLIFQVLQELEKYNNKSDYVLERQILQILSAFSIMVPSYQIRTDLKIKKEKSMHEAKKISVKDLLNVSKLMSDFITNESSNIFILKYHSMLVDIVLFIWSAFKPHFTSEISQGHIHTLLKETSFWMIFEMLIKIHHVMVAVGIQNVNLTFFIEATLTVSIFIEQFVEKSKFGESVPFSISPEIMKQAASILNVKVDTLCFLDFINNLLLSALKFIQTAKNSMKLFVEVKDVRLDEDEKLNARNVAALHLELMFKQQCIATLIDYFTPKKEIKSASSIKTLTKNQAKLKTKCSIANNGCENDLSKALFIISKVSVQNSQASKMLKEASQLLKKELHIKSKKSNLNTDGSLIPPAPLLVCQGLNCVVLKPAPFPAAGNVAYYSIYLRLATSKGVTLNDVSFEGTGDLVQNSSDCLFVVKGLAPNTAYIAAVAAFNEKLILVGGSIGNACIPFYTIDSFPAIQAFAYLTQVAYKCQVYEVAKYASELVWNFFVSQDDNMTNLSSKNDTFKRLNFSKNSSTVLQRLFVQTIFISADVIIKEEQLYWYNIAMKSQLANNQLERISLSQKIVLGIQVSALLNDESLCMQGCVHIYELLFPIVYWKLLICPALQIIEFLFAVLQELKNVLKYISLNSDTLRMMIICLTNYTAKILVSLKSESAAISVLQLGKNICSNMLSNGHALDSDVSVNKVNLHQKVWKRLSVSGELKEFYTREIKLHSIELLSLKLSNQEKDLLLNGGEDSIIFKIDLDNMTILEAYNEVFKFKKRADFLENFVRVISKALNERSFDNVIKWTEETLSLLKIRNLKFLIANENESCVEMKDDLQVTDNNGDAKKDENKRQKNENKHIKKPYQTNKLRNVIKRSDLCKKNKLTNQTKEQESTVKLNFKAAFKDVLPKFLHFLKIKQQRMKLRVLSHIEHPWRCQMYIINGECHFQIALEKFTDMVSQGSAKNVISYPTNQLENECNSERIIDSNMFSLGSLGVLLVNWLGSMKGSVIQNDNIKACAFEDQSIENDASLPSVAIKKPRYFDKKFLEHFKEACLFLKRAMILAHRGKHWMLLQQACNNLLVYTQVFVFKIVVNTSLDSENQFYIHHLRSIIYINFYYAADLILDMISVYLKNKVQHKCFSDRLIENYDVSYADMMRVIFFAIEVLFYEKKFDKVCILVIRLNELTQEFYCEELFPLLSYSKQHLKDTRDGVLKANLLTSKLKIKNSLCNSEETKKSELLDEFPYKHQINVAFHAEEVLKKFSSCLETKSKSTQLLKHSRKLLFRYLAGKIGVVKNLLINTKTFSNEPMNLWQNSFSSIEDVEVQPLVLDSDLAIIIASYENTINYLLQQQSEYVAWAMHDLGNIFFHLKDKRSANMWWSKAIDSIVKKSEGLKLWRELILVDEKSILAYKKLLEKFDIWGCLLVSLLAAKIARYIYDGNVNSCIDACQMSAAFVKAIFCCSINHPLSCADYATYKIGQAYPTKHVLPGINLFSDDHHVNSASLLANMVWICKQLLIAGYYIEIQPLLTFSQYLSDQIGHLSSAVEVKIMRVSSLIHLSLLNPAIDNFIDITSGFNLPAPADVISRNVFYKWPLIQDDILTSREFLNSLCQFNVTPHHLVAYGSSLCYQVCIQQAALLSAIASLSFEYPKFEKNDMNCNKSFLESKMREFMKITEKDDSLPSISFSFDCLSMNSAQLRGKLLGRSKQILNEILTNSSEDYMLTLSQQFEFFINCHLELAHINEQQLMLTRSIDHIYLCLQAFNTFDVNRFKENALGYCKSSSNVCKTPDFSVNMWMVCKIKLCSLLNQRIIFQPNHGSIKEANEILSQAIVECKTFNDVFSLFAFEFLKLKSDIHNGMSVSDAVTKLEEIQNLIVKLHEIPLPIKYFLFEVETMQAEFYSSVSLDTSMKSYLVLENSILNEMLFHGLKLDSNFKYPLLNQKCSNSKLFFIFLAVKFRSLSLQAKSINSNNQVHKIEILSSLLTEISVCLSTFCVLMINEVTMATEMKFLKGKIERLLYELGCLDIMSCIATFLDIITTTCTLTGDLNMSQQCCCEIALALLYKIKNNKSTNPPGHICYYFSWLCIHTASAISDFEQNTELYRNVDSVITNHDEFPEFLKEDFGEKMIYIKDVLHYIARLNSQSTLYSSLGSIYEKKRNIAYPTGYFNPVYKLRAMHAYFFANPYYNVSIFAALKYISNFEHLINHKSVGSSVVLDDLNARFNDTIFSSTNEVAICWYSSDLFPANGFVYFLMALSKKRIDGLVLKEMLQGEISNSIVVSLENVAIKSIVVLHQQLVKSMVPMGILYDDSTSTTGLMHSNTAGLQHLNTAGLHFNRNNLLHRQKTNDENNKELGKLRKEFVQILSKFRSELGKNDELSLLLNQKNLCDLEKILNVNRNRIIMASDSLTDWL</sequence>
<dbReference type="GeneID" id="136071831"/>
<keyword evidence="1" id="KW-1185">Reference proteome</keyword>
<dbReference type="InterPro" id="IPR027912">
    <property type="entry name" value="CFAP54"/>
</dbReference>
<dbReference type="PANTHER" id="PTHR33487:SF1">
    <property type="entry name" value="CILIA- AND FLAGELLA-ASSOCIATED PROTEIN 54"/>
    <property type="match status" value="1"/>
</dbReference>
<dbReference type="PANTHER" id="PTHR33487">
    <property type="entry name" value="CILIA- AND FLAGELLA-ASSOCIATED PROTEIN 54"/>
    <property type="match status" value="1"/>
</dbReference>
<dbReference type="RefSeq" id="XP_065653350.1">
    <property type="nucleotide sequence ID" value="XM_065797278.1"/>
</dbReference>
<organism evidence="1 2">
    <name type="scientific">Hydra vulgaris</name>
    <name type="common">Hydra</name>
    <name type="synonym">Hydra attenuata</name>
    <dbReference type="NCBI Taxonomy" id="6087"/>
    <lineage>
        <taxon>Eukaryota</taxon>
        <taxon>Metazoa</taxon>
        <taxon>Cnidaria</taxon>
        <taxon>Hydrozoa</taxon>
        <taxon>Hydroidolina</taxon>
        <taxon>Anthoathecata</taxon>
        <taxon>Aplanulata</taxon>
        <taxon>Hydridae</taxon>
        <taxon>Hydra</taxon>
    </lineage>
</organism>
<dbReference type="Proteomes" id="UP001652625">
    <property type="component" value="Chromosome 05"/>
</dbReference>
<dbReference type="Pfam" id="PF14858">
    <property type="entry name" value="CFAP54_N"/>
    <property type="match status" value="1"/>
</dbReference>
<reference evidence="2" key="1">
    <citation type="submission" date="2025-08" db="UniProtKB">
        <authorList>
            <consortium name="RefSeq"/>
        </authorList>
    </citation>
    <scope>IDENTIFICATION</scope>
</reference>
<accession>A0ABM4BVX7</accession>
<proteinExistence type="predicted"/>
<evidence type="ECO:0000313" key="1">
    <source>
        <dbReference type="Proteomes" id="UP001652625"/>
    </source>
</evidence>
<name>A0ABM4BVX7_HYDVU</name>
<evidence type="ECO:0000313" key="2">
    <source>
        <dbReference type="RefSeq" id="XP_065653350.1"/>
    </source>
</evidence>
<protein>
    <submittedName>
        <fullName evidence="2">Cilia- and flagella-associated protein 54-like isoform X1</fullName>
    </submittedName>
</protein>